<evidence type="ECO:0000256" key="6">
    <source>
        <dbReference type="ARBA" id="ARBA00022603"/>
    </source>
</evidence>
<comment type="cofactor">
    <cofactor evidence="1">
        <name>Zn(2+)</name>
        <dbReference type="ChEBI" id="CHEBI:29105"/>
    </cofactor>
</comment>
<dbReference type="Pfam" id="PF01717">
    <property type="entry name" value="Meth_synt_2"/>
    <property type="match status" value="1"/>
</dbReference>
<name>V5WLN9_9SPIO</name>
<evidence type="ECO:0000259" key="14">
    <source>
        <dbReference type="Pfam" id="PF08267"/>
    </source>
</evidence>
<evidence type="ECO:0000313" key="16">
    <source>
        <dbReference type="Proteomes" id="UP000018680"/>
    </source>
</evidence>
<dbReference type="CDD" id="cd03311">
    <property type="entry name" value="CIMS_C_terminal_like"/>
    <property type="match status" value="1"/>
</dbReference>
<feature type="domain" description="Cobalamin-independent methionine synthase MetE N-terminal" evidence="14">
    <location>
        <begin position="6"/>
        <end position="241"/>
    </location>
</feature>
<evidence type="ECO:0000256" key="9">
    <source>
        <dbReference type="ARBA" id="ARBA00022723"/>
    </source>
</evidence>
<dbReference type="EMBL" id="CP006939">
    <property type="protein sequence ID" value="AHC16523.1"/>
    <property type="molecule type" value="Genomic_DNA"/>
</dbReference>
<dbReference type="OrthoDB" id="244285at2"/>
<keyword evidence="6 15" id="KW-0489">Methyltransferase</keyword>
<keyword evidence="11" id="KW-0486">Methionine biosynthesis</keyword>
<dbReference type="UniPathway" id="UPA00051">
    <property type="reaction ID" value="UER00082"/>
</dbReference>
<keyword evidence="10" id="KW-0862">Zinc</keyword>
<dbReference type="HOGENOM" id="CLU_013175_0_0_12"/>
<organism evidence="15 16">
    <name type="scientific">Salinispira pacifica</name>
    <dbReference type="NCBI Taxonomy" id="1307761"/>
    <lineage>
        <taxon>Bacteria</taxon>
        <taxon>Pseudomonadati</taxon>
        <taxon>Spirochaetota</taxon>
        <taxon>Spirochaetia</taxon>
        <taxon>Spirochaetales</taxon>
        <taxon>Spirochaetaceae</taxon>
        <taxon>Salinispira</taxon>
    </lineage>
</organism>
<evidence type="ECO:0000256" key="11">
    <source>
        <dbReference type="ARBA" id="ARBA00023167"/>
    </source>
</evidence>
<dbReference type="GO" id="GO:0009086">
    <property type="term" value="P:methionine biosynthetic process"/>
    <property type="evidence" value="ECO:0007669"/>
    <property type="project" value="UniProtKB-KW"/>
</dbReference>
<dbReference type="Gene3D" id="3.20.20.210">
    <property type="match status" value="2"/>
</dbReference>
<dbReference type="InterPro" id="IPR013215">
    <property type="entry name" value="Cbl-indep_Met_Synth_N"/>
</dbReference>
<comment type="pathway">
    <text evidence="3">Amino-acid biosynthesis; L-methionine biosynthesis via de novo pathway; L-methionine from L-homocysteine (MetE route): step 1/1.</text>
</comment>
<feature type="domain" description="Cobalamin-independent methionine synthase MetE N-terminal" evidence="14">
    <location>
        <begin position="278"/>
        <end position="352"/>
    </location>
</feature>
<dbReference type="AlphaFoldDB" id="V5WLN9"/>
<dbReference type="NCBIfam" id="NF003556">
    <property type="entry name" value="PRK05222.1"/>
    <property type="match status" value="1"/>
</dbReference>
<sequence>MNIRLHSLGLPRIGKNRELKRALESYWKGKISQARLEEQGRNIRMENWQLQKQNGLDMVNVGDFSFYDHVLDTSFLLGHLPRRFESAPVSSELDLYFGVARGLTQQHIEPSAMTKWFDTNYHYIVPEIDTGTRFTPRTQGLISRIREAADAGFTPKLQLLGPLSYLYLSKSSNPGSSDSEAARSKLDVLDALTEAYRRILQDAAAAGVEWVQIDEPILVLDSLDDAWRDGFARAYERLNEAFPRESGSNSRDGGRDNEDNNDSGGLSPNDSTGGAGGGLKLLLTTYFESIEEELETVLNLPVAGIHLDYEKNRKLLPRILKGLDARQILSLGVVNGRSPWREDLDARATELKEELIPLLDGNRQSRTSRLWLAPTCSLLHLPWSIQGEQLPRELEGVLGFTVEKLADLNRLGSLLKGRRPEKGEQKPVSQAPAAGGEPEPLRTSGTDEILDPNVEELLKTPRTSFARRSELQQEALNLPSLPTTTIGSFPQTPDIRKLRLSWKRGEIDTDAYEKRIKEIIEQNIRLQEEIGLDVLVHGEPERSDMVSFFADRLEGVWSSKAGWVQSYGSRCVKPPVIHASVRRSPDLGWKWISYAQGLTDKPVKGMLTGPVTIMKWSFVPPHTPPEKIAYNIALALREEVLELESNGISIIQIDEPAFREVLPLKQLKWPRALEWGAEAFRLSHAGVKDGTQIHSHMCYSDFNSIFEGIDAMDADVISIETSRSQGELFGELAKKGYTKGLGPGVYDIHSPLVPEAREIRTRVDRALAHLDPRQLWVNPDCGLKTRSWDEAKPALKAMVDSARELRNNAVQEGV</sequence>
<dbReference type="KEGG" id="slr:L21SP2_3183"/>
<proteinExistence type="inferred from homology"/>
<dbReference type="InterPro" id="IPR038071">
    <property type="entry name" value="UROD/MetE-like_sf"/>
</dbReference>
<protein>
    <recommendedName>
        <fullName evidence="5">5-methyltetrahydropteroyltriglutamate--homocysteine S-methyltransferase</fullName>
        <ecNumber evidence="5">2.1.1.14</ecNumber>
    </recommendedName>
</protein>
<feature type="domain" description="Cobalamin-independent methionine synthase MetE C-terminal/archaeal" evidence="13">
    <location>
        <begin position="481"/>
        <end position="803"/>
    </location>
</feature>
<evidence type="ECO:0000256" key="2">
    <source>
        <dbReference type="ARBA" id="ARBA00002777"/>
    </source>
</evidence>
<evidence type="ECO:0000256" key="10">
    <source>
        <dbReference type="ARBA" id="ARBA00022833"/>
    </source>
</evidence>
<reference evidence="15 16" key="1">
    <citation type="journal article" date="2015" name="Stand. Genomic Sci.">
        <title>Complete genome sequence and description of Salinispira pacifica gen. nov., sp. nov., a novel spirochaete isolated form a hypersaline microbial mat.</title>
        <authorList>
            <person name="Ben Hania W."/>
            <person name="Joseph M."/>
            <person name="Schumann P."/>
            <person name="Bunk B."/>
            <person name="Fiebig A."/>
            <person name="Sproer C."/>
            <person name="Klenk H.P."/>
            <person name="Fardeau M.L."/>
            <person name="Spring S."/>
        </authorList>
    </citation>
    <scope>NUCLEOTIDE SEQUENCE [LARGE SCALE GENOMIC DNA]</scope>
    <source>
        <strain evidence="15 16">L21-RPul-D2</strain>
    </source>
</reference>
<feature type="region of interest" description="Disordered" evidence="12">
    <location>
        <begin position="243"/>
        <end position="273"/>
    </location>
</feature>
<evidence type="ECO:0000256" key="1">
    <source>
        <dbReference type="ARBA" id="ARBA00001947"/>
    </source>
</evidence>
<dbReference type="InterPro" id="IPR002629">
    <property type="entry name" value="Met_Synth_C/arc"/>
</dbReference>
<evidence type="ECO:0000256" key="8">
    <source>
        <dbReference type="ARBA" id="ARBA00022679"/>
    </source>
</evidence>
<dbReference type="RefSeq" id="WP_024269419.1">
    <property type="nucleotide sequence ID" value="NC_023035.1"/>
</dbReference>
<dbReference type="Proteomes" id="UP000018680">
    <property type="component" value="Chromosome"/>
</dbReference>
<evidence type="ECO:0000256" key="5">
    <source>
        <dbReference type="ARBA" id="ARBA00012034"/>
    </source>
</evidence>
<dbReference type="SUPFAM" id="SSF51726">
    <property type="entry name" value="UROD/MetE-like"/>
    <property type="match status" value="2"/>
</dbReference>
<comment type="similarity">
    <text evidence="4">Belongs to the vitamin-B12 independent methionine synthase family.</text>
</comment>
<feature type="region of interest" description="Disordered" evidence="12">
    <location>
        <begin position="416"/>
        <end position="453"/>
    </location>
</feature>
<dbReference type="GO" id="GO:0008270">
    <property type="term" value="F:zinc ion binding"/>
    <property type="evidence" value="ECO:0007669"/>
    <property type="project" value="InterPro"/>
</dbReference>
<evidence type="ECO:0000256" key="12">
    <source>
        <dbReference type="SAM" id="MobiDB-lite"/>
    </source>
</evidence>
<dbReference type="GO" id="GO:0032259">
    <property type="term" value="P:methylation"/>
    <property type="evidence" value="ECO:0007669"/>
    <property type="project" value="UniProtKB-KW"/>
</dbReference>
<dbReference type="PANTHER" id="PTHR30519">
    <property type="entry name" value="5-METHYLTETRAHYDROPTEROYLTRIGLUTAMATE--HOMOCYSTEINE METHYLTRANSFERASE"/>
    <property type="match status" value="1"/>
</dbReference>
<evidence type="ECO:0000313" key="15">
    <source>
        <dbReference type="EMBL" id="AHC16523.1"/>
    </source>
</evidence>
<keyword evidence="8 15" id="KW-0808">Transferase</keyword>
<dbReference type="GO" id="GO:0003871">
    <property type="term" value="F:5-methyltetrahydropteroyltriglutamate-homocysteine S-methyltransferase activity"/>
    <property type="evidence" value="ECO:0007669"/>
    <property type="project" value="UniProtKB-EC"/>
</dbReference>
<evidence type="ECO:0000256" key="7">
    <source>
        <dbReference type="ARBA" id="ARBA00022605"/>
    </source>
</evidence>
<evidence type="ECO:0000256" key="3">
    <source>
        <dbReference type="ARBA" id="ARBA00004681"/>
    </source>
</evidence>
<keyword evidence="16" id="KW-1185">Reference proteome</keyword>
<accession>V5WLN9</accession>
<comment type="function">
    <text evidence="2">Catalyzes the transfer of a methyl group from 5-methyltetrahydrofolate to homocysteine resulting in methionine formation.</text>
</comment>
<dbReference type="PATRIC" id="fig|1307761.3.peg.3171"/>
<keyword evidence="7" id="KW-0028">Amino-acid biosynthesis</keyword>
<evidence type="ECO:0000259" key="13">
    <source>
        <dbReference type="Pfam" id="PF01717"/>
    </source>
</evidence>
<dbReference type="eggNOG" id="COG0620">
    <property type="taxonomic scope" value="Bacteria"/>
</dbReference>
<dbReference type="Pfam" id="PF08267">
    <property type="entry name" value="Meth_synt_1"/>
    <property type="match status" value="2"/>
</dbReference>
<dbReference type="CDD" id="cd03312">
    <property type="entry name" value="CIMS_N_terminal_like"/>
    <property type="match status" value="1"/>
</dbReference>
<dbReference type="STRING" id="1307761.L21SP2_3183"/>
<keyword evidence="9" id="KW-0479">Metal-binding</keyword>
<gene>
    <name evidence="15" type="ORF">L21SP2_3183</name>
</gene>
<evidence type="ECO:0000256" key="4">
    <source>
        <dbReference type="ARBA" id="ARBA00009553"/>
    </source>
</evidence>
<dbReference type="EC" id="2.1.1.14" evidence="5"/>